<gene>
    <name evidence="2" type="ORF">FMOSSE_LOCUS1897</name>
</gene>
<dbReference type="AlphaFoldDB" id="A0A9N8YX27"/>
<dbReference type="Proteomes" id="UP000789375">
    <property type="component" value="Unassembled WGS sequence"/>
</dbReference>
<dbReference type="EMBL" id="CAJVPP010000225">
    <property type="protein sequence ID" value="CAG8458145.1"/>
    <property type="molecule type" value="Genomic_DNA"/>
</dbReference>
<reference evidence="2" key="1">
    <citation type="submission" date="2021-06" db="EMBL/GenBank/DDBJ databases">
        <authorList>
            <person name="Kallberg Y."/>
            <person name="Tangrot J."/>
            <person name="Rosling A."/>
        </authorList>
    </citation>
    <scope>NUCLEOTIDE SEQUENCE</scope>
    <source>
        <strain evidence="2">87-6 pot B 2015</strain>
    </source>
</reference>
<name>A0A9N8YX27_FUNMO</name>
<evidence type="ECO:0000313" key="2">
    <source>
        <dbReference type="EMBL" id="CAG8458145.1"/>
    </source>
</evidence>
<protein>
    <submittedName>
        <fullName evidence="2">8625_t:CDS:1</fullName>
    </submittedName>
</protein>
<proteinExistence type="predicted"/>
<feature type="region of interest" description="Disordered" evidence="1">
    <location>
        <begin position="223"/>
        <end position="286"/>
    </location>
</feature>
<comment type="caution">
    <text evidence="2">The sequence shown here is derived from an EMBL/GenBank/DDBJ whole genome shotgun (WGS) entry which is preliminary data.</text>
</comment>
<organism evidence="2 3">
    <name type="scientific">Funneliformis mosseae</name>
    <name type="common">Endomycorrhizal fungus</name>
    <name type="synonym">Glomus mosseae</name>
    <dbReference type="NCBI Taxonomy" id="27381"/>
    <lineage>
        <taxon>Eukaryota</taxon>
        <taxon>Fungi</taxon>
        <taxon>Fungi incertae sedis</taxon>
        <taxon>Mucoromycota</taxon>
        <taxon>Glomeromycotina</taxon>
        <taxon>Glomeromycetes</taxon>
        <taxon>Glomerales</taxon>
        <taxon>Glomeraceae</taxon>
        <taxon>Funneliformis</taxon>
    </lineage>
</organism>
<accession>A0A9N8YX27</accession>
<keyword evidence="3" id="KW-1185">Reference proteome</keyword>
<sequence length="741" mass="86980">MTTKSWDSYFDEIEPDKWRFFDFYQHRQRQSDFNNSFSRESFVLKKSLDRLLERGSYEAKKHAKRLLNTFKASTFSCWKDCNDYLPMTKGDNCVETTACCLLYDLRDCCGFMEKHRTNYDEVNTFWNTVETIQTKQKELEVKKIEAVQSVFDGAITYTEEVFATATENLVRILKMRKNVHFAEFLKDKTPLPRVVTPRKESLSEYTAGSAKLLDQMNKDIFSDEEEVEEHNNSKQKRRQTRYGRDIPDYSEQESDQEYEKRVRIKRSDSRSHHAGKDDKPEIDNGKFKENYDEETELFFESSNISTVQELVTESITNATEELVVKLLRWQENNLKQLCHGVHRPEEQNINNLLSVSSIFYFRQQNEQSYLGFLTVNEISKIRSGVISKFVKITTPHELISFVDENKKKFQRDSQEEIARFIKLSAVKQNEQNGSLLNETFFRLLEGCATWNPSVDVNKMNEGTFIVDYIGPLFNKTIHYFNYVTIHSWIDTVSDASKLRRVTSPKRRDEEHKGYWDIYRGSIHAKDSIDFDIKHREMQPDETNQIVIFNNGHKMEVCVMTLYYPGIYLLVEVESCTIPKTVRDLGSLIKLHQILMSIRENAIDLLGERSRTTPLQTNYSEWLRPTADTPSAKTENYLSVLMKNMTNNKDYERNLEILLKQLPNNNNNIIPATEYIHIEDKDAWEDLGHDDIKENNEEAEEEEVEPMEEVEIISNKTAEELINAVLMFLYQQPPEFGEVDKF</sequence>
<evidence type="ECO:0000256" key="1">
    <source>
        <dbReference type="SAM" id="MobiDB-lite"/>
    </source>
</evidence>
<evidence type="ECO:0000313" key="3">
    <source>
        <dbReference type="Proteomes" id="UP000789375"/>
    </source>
</evidence>
<feature type="compositionally biased region" description="Basic and acidic residues" evidence="1">
    <location>
        <begin position="257"/>
        <end position="286"/>
    </location>
</feature>